<dbReference type="Pfam" id="PF12937">
    <property type="entry name" value="F-box-like"/>
    <property type="match status" value="1"/>
</dbReference>
<proteinExistence type="predicted"/>
<dbReference type="Pfam" id="PF00646">
    <property type="entry name" value="F-box"/>
    <property type="match status" value="1"/>
</dbReference>
<dbReference type="InterPro" id="IPR055411">
    <property type="entry name" value="LRR_FXL15/At3g58940/PEG3-like"/>
</dbReference>
<dbReference type="PANTHER" id="PTHR33701">
    <property type="entry name" value="TRANSMEMBRANE PROTEIN"/>
    <property type="match status" value="1"/>
</dbReference>
<gene>
    <name evidence="2" type="ORF">ZIOFF_030693</name>
</gene>
<dbReference type="SMART" id="SM00256">
    <property type="entry name" value="FBOX"/>
    <property type="match status" value="2"/>
</dbReference>
<dbReference type="SUPFAM" id="SSF52058">
    <property type="entry name" value="L domain-like"/>
    <property type="match status" value="1"/>
</dbReference>
<dbReference type="PANTHER" id="PTHR33701:SF3">
    <property type="entry name" value="TRANSCRIPTIONAL REGULATOR ATRX"/>
    <property type="match status" value="1"/>
</dbReference>
<dbReference type="AlphaFoldDB" id="A0A8J5GRB4"/>
<reference evidence="2 3" key="1">
    <citation type="submission" date="2020-08" db="EMBL/GenBank/DDBJ databases">
        <title>Plant Genome Project.</title>
        <authorList>
            <person name="Zhang R.-G."/>
        </authorList>
    </citation>
    <scope>NUCLEOTIDE SEQUENCE [LARGE SCALE GENOMIC DNA]</scope>
    <source>
        <tissue evidence="2">Rhizome</tissue>
    </source>
</reference>
<evidence type="ECO:0000313" key="2">
    <source>
        <dbReference type="EMBL" id="KAG6512568.1"/>
    </source>
</evidence>
<protein>
    <recommendedName>
        <fullName evidence="1">F-box domain-containing protein</fullName>
    </recommendedName>
</protein>
<evidence type="ECO:0000313" key="3">
    <source>
        <dbReference type="Proteomes" id="UP000734854"/>
    </source>
</evidence>
<comment type="caution">
    <text evidence="2">The sequence shown here is derived from an EMBL/GenBank/DDBJ whole genome shotgun (WGS) entry which is preliminary data.</text>
</comment>
<dbReference type="Gene3D" id="3.80.10.10">
    <property type="entry name" value="Ribonuclease Inhibitor"/>
    <property type="match status" value="2"/>
</dbReference>
<dbReference type="Pfam" id="PF24758">
    <property type="entry name" value="LRR_At5g56370"/>
    <property type="match status" value="1"/>
</dbReference>
<accession>A0A8J5GRB4</accession>
<dbReference type="EMBL" id="JACMSC010000008">
    <property type="protein sequence ID" value="KAG6512568.1"/>
    <property type="molecule type" value="Genomic_DNA"/>
</dbReference>
<feature type="domain" description="F-box" evidence="1">
    <location>
        <begin position="34"/>
        <end position="84"/>
    </location>
</feature>
<dbReference type="InterPro" id="IPR001810">
    <property type="entry name" value="F-box_dom"/>
</dbReference>
<dbReference type="InterPro" id="IPR036047">
    <property type="entry name" value="F-box-like_dom_sf"/>
</dbReference>
<sequence>MEHLPVEIIDSIFSRLGSARDVAAASATCRKWREAYIKQLPLEVIGNILSRLESARVAVVVSATCRKWREAYIKHLHTLSFNSNDWPCSINPRQLETIMIEVIFGAKGLQHLSIHLDTFHEFLDGPIIACLLHTSGTLRSLSYNALTTPAVNVLDKCGQEKLEVLVLDYKSLTEIKPSYKIFTCLIALSLRHVKISAFDLGRVLGACPRIESLTLDAMEIVTSDSDSPMELSSTTLKFLLLKSIVVDRIVLEADNLESLHLNDLNLDSFELIGKNNLEHLKIHDVIVSYLNIGEYLGHLKIVDVSNVTIMVLQFYHMISRASKLRTLRLWGVVFEYEDEVINSEFIIVSFPELKHIALSYETSNELLYNWLKSSSMLENVDVLELRFTVISENFGQWIFGMIEKSPNLKKLVIHDTLWKTRIPEEHQMLTSLASLEKKQVDVIGNERDEEMERVLEQQAHLIGQFEEEEKAQQKWEKKYNENKTSNLKDAFACFEKIAYENYQVKLDGMVILPGSQELECPSKNPVLDISNAVQPPNTSDDEHSGNIDNRLKGKVSDIEARFVEIAFPTHVSTLSGSFHKKSDILAHENSDIGSSNNNDILAQSHIDSLPIGSHSATNSGKEIQKWPLSSTQELFYTKPYQSANKHLGVLEALHQSKMSLKQDFHRLPLPSQGIKTALLSASTKLSLFSLLLAGVPYLSHA</sequence>
<evidence type="ECO:0000259" key="1">
    <source>
        <dbReference type="PROSITE" id="PS50181"/>
    </source>
</evidence>
<organism evidence="2 3">
    <name type="scientific">Zingiber officinale</name>
    <name type="common">Ginger</name>
    <name type="synonym">Amomum zingiber</name>
    <dbReference type="NCBI Taxonomy" id="94328"/>
    <lineage>
        <taxon>Eukaryota</taxon>
        <taxon>Viridiplantae</taxon>
        <taxon>Streptophyta</taxon>
        <taxon>Embryophyta</taxon>
        <taxon>Tracheophyta</taxon>
        <taxon>Spermatophyta</taxon>
        <taxon>Magnoliopsida</taxon>
        <taxon>Liliopsida</taxon>
        <taxon>Zingiberales</taxon>
        <taxon>Zingiberaceae</taxon>
        <taxon>Zingiber</taxon>
    </lineage>
</organism>
<dbReference type="Gene3D" id="1.20.1280.50">
    <property type="match status" value="1"/>
</dbReference>
<dbReference type="PROSITE" id="PS50181">
    <property type="entry name" value="FBOX"/>
    <property type="match status" value="1"/>
</dbReference>
<keyword evidence="3" id="KW-1185">Reference proteome</keyword>
<dbReference type="SUPFAM" id="SSF81383">
    <property type="entry name" value="F-box domain"/>
    <property type="match status" value="2"/>
</dbReference>
<dbReference type="Proteomes" id="UP000734854">
    <property type="component" value="Unassembled WGS sequence"/>
</dbReference>
<name>A0A8J5GRB4_ZINOF</name>
<dbReference type="InterPro" id="IPR032675">
    <property type="entry name" value="LRR_dom_sf"/>
</dbReference>